<evidence type="ECO:0000259" key="3">
    <source>
        <dbReference type="PROSITE" id="PS51724"/>
    </source>
</evidence>
<feature type="domain" description="SPOR" evidence="3">
    <location>
        <begin position="431"/>
        <end position="511"/>
    </location>
</feature>
<dbReference type="SUPFAM" id="SSF48452">
    <property type="entry name" value="TPR-like"/>
    <property type="match status" value="1"/>
</dbReference>
<dbReference type="EMBL" id="RAHX01000001">
    <property type="protein sequence ID" value="RJY08994.1"/>
    <property type="molecule type" value="Genomic_DNA"/>
</dbReference>
<dbReference type="InterPro" id="IPR019734">
    <property type="entry name" value="TPR_rpt"/>
</dbReference>
<proteinExistence type="predicted"/>
<evidence type="ECO:0000313" key="4">
    <source>
        <dbReference type="EMBL" id="RJY08994.1"/>
    </source>
</evidence>
<evidence type="ECO:0000256" key="1">
    <source>
        <dbReference type="PROSITE-ProRule" id="PRU00339"/>
    </source>
</evidence>
<gene>
    <name evidence="4" type="ORF">D6201_06125</name>
</gene>
<dbReference type="InterPro" id="IPR036680">
    <property type="entry name" value="SPOR-like_sf"/>
</dbReference>
<evidence type="ECO:0000313" key="5">
    <source>
        <dbReference type="Proteomes" id="UP000285232"/>
    </source>
</evidence>
<dbReference type="OrthoDB" id="7398646at2"/>
<dbReference type="SMART" id="SM00028">
    <property type="entry name" value="TPR"/>
    <property type="match status" value="2"/>
</dbReference>
<evidence type="ECO:0000256" key="2">
    <source>
        <dbReference type="SAM" id="MobiDB-lite"/>
    </source>
</evidence>
<keyword evidence="1" id="KW-0802">TPR repeat</keyword>
<dbReference type="Pfam" id="PF05036">
    <property type="entry name" value="SPOR"/>
    <property type="match status" value="1"/>
</dbReference>
<accession>A0A419RTB3</accession>
<dbReference type="InterPro" id="IPR011990">
    <property type="entry name" value="TPR-like_helical_dom_sf"/>
</dbReference>
<protein>
    <recommendedName>
        <fullName evidence="3">SPOR domain-containing protein</fullName>
    </recommendedName>
</protein>
<dbReference type="Proteomes" id="UP000285232">
    <property type="component" value="Unassembled WGS sequence"/>
</dbReference>
<dbReference type="InterPro" id="IPR007730">
    <property type="entry name" value="SPOR-like_dom"/>
</dbReference>
<dbReference type="Gene3D" id="1.25.40.10">
    <property type="entry name" value="Tetratricopeptide repeat domain"/>
    <property type="match status" value="1"/>
</dbReference>
<name>A0A419RTB3_9SPHN</name>
<feature type="region of interest" description="Disordered" evidence="2">
    <location>
        <begin position="284"/>
        <end position="325"/>
    </location>
</feature>
<feature type="repeat" description="TPR" evidence="1">
    <location>
        <begin position="77"/>
        <end position="110"/>
    </location>
</feature>
<keyword evidence="5" id="KW-1185">Reference proteome</keyword>
<dbReference type="SUPFAM" id="SSF110997">
    <property type="entry name" value="Sporulation related repeat"/>
    <property type="match status" value="1"/>
</dbReference>
<dbReference type="GO" id="GO:0042834">
    <property type="term" value="F:peptidoglycan binding"/>
    <property type="evidence" value="ECO:0007669"/>
    <property type="project" value="InterPro"/>
</dbReference>
<organism evidence="4 5">
    <name type="scientific">Aurantiacibacter aquimixticola</name>
    <dbReference type="NCBI Taxonomy" id="1958945"/>
    <lineage>
        <taxon>Bacteria</taxon>
        <taxon>Pseudomonadati</taxon>
        <taxon>Pseudomonadota</taxon>
        <taxon>Alphaproteobacteria</taxon>
        <taxon>Sphingomonadales</taxon>
        <taxon>Erythrobacteraceae</taxon>
        <taxon>Aurantiacibacter</taxon>
    </lineage>
</organism>
<dbReference type="PROSITE" id="PS50005">
    <property type="entry name" value="TPR"/>
    <property type="match status" value="1"/>
</dbReference>
<comment type="caution">
    <text evidence="4">The sequence shown here is derived from an EMBL/GenBank/DDBJ whole genome shotgun (WGS) entry which is preliminary data.</text>
</comment>
<reference evidence="4 5" key="1">
    <citation type="journal article" date="2017" name="Int. J. Syst. Evol. Microbiol.">
        <title>Erythrobacter aquimixticola sp. nov., isolated from the junction between the ocean and a freshwater spring.</title>
        <authorList>
            <person name="Park S."/>
            <person name="Jung Y.T."/>
            <person name="Choi S.J."/>
            <person name="Yoon J.H."/>
        </authorList>
    </citation>
    <scope>NUCLEOTIDE SEQUENCE [LARGE SCALE GENOMIC DNA]</scope>
    <source>
        <strain evidence="4 5">JSSK-14</strain>
    </source>
</reference>
<sequence>MFGGDCSRPVQAFRDRARCMTTSPPFLFAFSSAALGMAAIAAPHSAAAQEIVQPVPEAASAQLAAAERRLARNPDSIPALLEAGRAALALGEVDAALRFFNRAQARRPDDGRVLAGLALVAVRRGEGLAAVQLFQNAHDQGTSVTAHAGDRGLAYDLIGNNVRAQQYYRQALSRQPSDEVIRRLALSYAMSGDAAASEATLLPLLQRQDRRAYRTRAFALAILGRDQEAITIAETMLPARFASRLAPYLRYMPSLTTGQQAAAANLGRFPPASRMGREPAVVAAAPAPAPPPARPVPANDRLTPTGEPLGRPASTGGELPATGSATTLPTVATREISAPLPAAAAPAQPDAATVVTLDDAAAFPPAEEARPSFSITEAEPASQEQVDLASAFADFTLPAEGMDVPRSADAVDITAITPAREAEPDAAPPPPANPSRHWVQVATGQDIAAFRFDWRRIVRNSDGLLEGRDPFTTPWNQTNRLLTGPFDSRSAAQQFVTELAGAGVDAFRFTSAEGEEVRPVD</sequence>
<dbReference type="AlphaFoldDB" id="A0A419RTB3"/>
<dbReference type="PROSITE" id="PS51724">
    <property type="entry name" value="SPOR"/>
    <property type="match status" value="1"/>
</dbReference>